<evidence type="ECO:0000313" key="3">
    <source>
        <dbReference type="Proteomes" id="UP000077428"/>
    </source>
</evidence>
<dbReference type="Gene3D" id="3.30.420.10">
    <property type="entry name" value="Ribonuclease H-like superfamily/Ribonuclease H"/>
    <property type="match status" value="1"/>
</dbReference>
<dbReference type="STRING" id="66851.MBORA_19510"/>
<dbReference type="InterPro" id="IPR012337">
    <property type="entry name" value="RNaseH-like_sf"/>
</dbReference>
<dbReference type="RefSeq" id="WP_063720614.1">
    <property type="nucleotide sequence ID" value="NZ_LT985084.1"/>
</dbReference>
<dbReference type="PATRIC" id="fig|66851.6.peg.2141"/>
<evidence type="ECO:0000313" key="2">
    <source>
        <dbReference type="EMBL" id="KZX10020.1"/>
    </source>
</evidence>
<keyword evidence="3" id="KW-1185">Reference proteome</keyword>
<sequence>MDETACQNTPNTSKILYKSKNKNIIPKIPNRIKINMIGYQSINCKPYVEETKKSNAFTFLISLCKFRILNMENEQGRKLLYEAINHPNLLEKNIKKELKKELSSEYELINKINNKLYDDKSKEKSLKSIKRICNKEDPNNKTKIDNRKRKNIKQNLENPLIKEIISKEKKINIVLDNARIHTAKMIQKAVKILNINLIYLRPYCPDLNPIEDVWRVIKKTIYKTYYTTENQLINLFKDKFYEIIGFKSFYENWLNLYGKNF</sequence>
<dbReference type="AlphaFoldDB" id="A0A162FHH6"/>
<dbReference type="InterPro" id="IPR038717">
    <property type="entry name" value="Tc1-like_DDE_dom"/>
</dbReference>
<dbReference type="Proteomes" id="UP000077428">
    <property type="component" value="Unassembled WGS sequence"/>
</dbReference>
<accession>A0A162FHH6</accession>
<dbReference type="GO" id="GO:0003676">
    <property type="term" value="F:nucleic acid binding"/>
    <property type="evidence" value="ECO:0007669"/>
    <property type="project" value="InterPro"/>
</dbReference>
<organism evidence="2 3">
    <name type="scientific">Methanobrevibacter oralis</name>
    <dbReference type="NCBI Taxonomy" id="66851"/>
    <lineage>
        <taxon>Archaea</taxon>
        <taxon>Methanobacteriati</taxon>
        <taxon>Methanobacteriota</taxon>
        <taxon>Methanomada group</taxon>
        <taxon>Methanobacteria</taxon>
        <taxon>Methanobacteriales</taxon>
        <taxon>Methanobacteriaceae</taxon>
        <taxon>Methanobrevibacter</taxon>
    </lineage>
</organism>
<dbReference type="Pfam" id="PF13358">
    <property type="entry name" value="DDE_3"/>
    <property type="match status" value="1"/>
</dbReference>
<dbReference type="SUPFAM" id="SSF53098">
    <property type="entry name" value="Ribonuclease H-like"/>
    <property type="match status" value="1"/>
</dbReference>
<feature type="domain" description="Tc1-like transposase DDE" evidence="1">
    <location>
        <begin position="147"/>
        <end position="232"/>
    </location>
</feature>
<protein>
    <recommendedName>
        <fullName evidence="1">Tc1-like transposase DDE domain-containing protein</fullName>
    </recommendedName>
</protein>
<reference evidence="3" key="1">
    <citation type="journal article" date="2016" name="Genome Announc.">
        <title>Draft Genome Sequences of Methanobrevibacter curvatus DSM11111, Methanobrevibacter cuticularis DSM11139, Methanobrevibacter filiformis DSM11501, and Methanobrevibacter oralis DSM7256.</title>
        <authorList>
            <person name="Poehlein A."/>
            <person name="Seedorf H."/>
        </authorList>
    </citation>
    <scope>NUCLEOTIDE SEQUENCE [LARGE SCALE GENOMIC DNA]</scope>
    <source>
        <strain evidence="3">DSM 7256 / JCM 30027 / ZR</strain>
    </source>
</reference>
<gene>
    <name evidence="2" type="ORF">MBORA_19510</name>
</gene>
<comment type="caution">
    <text evidence="2">The sequence shown here is derived from an EMBL/GenBank/DDBJ whole genome shotgun (WGS) entry which is preliminary data.</text>
</comment>
<dbReference type="PANTHER" id="PTHR46564:SF1">
    <property type="entry name" value="TRANSPOSASE"/>
    <property type="match status" value="1"/>
</dbReference>
<name>A0A162FHH6_METOA</name>
<proteinExistence type="predicted"/>
<dbReference type="InterPro" id="IPR036397">
    <property type="entry name" value="RNaseH_sf"/>
</dbReference>
<dbReference type="PANTHER" id="PTHR46564">
    <property type="entry name" value="TRANSPOSASE"/>
    <property type="match status" value="1"/>
</dbReference>
<dbReference type="EMBL" id="LWMU01000133">
    <property type="protein sequence ID" value="KZX10020.1"/>
    <property type="molecule type" value="Genomic_DNA"/>
</dbReference>
<evidence type="ECO:0000259" key="1">
    <source>
        <dbReference type="Pfam" id="PF13358"/>
    </source>
</evidence>